<reference evidence="2 3" key="1">
    <citation type="submission" date="2024-09" db="EMBL/GenBank/DDBJ databases">
        <title>Chromosome-scale assembly of Riccia sorocarpa.</title>
        <authorList>
            <person name="Paukszto L."/>
        </authorList>
    </citation>
    <scope>NUCLEOTIDE SEQUENCE [LARGE SCALE GENOMIC DNA]</scope>
    <source>
        <strain evidence="2">LP-2024</strain>
        <tissue evidence="2">Aerial parts of the thallus</tissue>
    </source>
</reference>
<feature type="region of interest" description="Disordered" evidence="1">
    <location>
        <begin position="226"/>
        <end position="247"/>
    </location>
</feature>
<evidence type="ECO:0000313" key="3">
    <source>
        <dbReference type="Proteomes" id="UP001633002"/>
    </source>
</evidence>
<name>A0ABD3I0C7_9MARC</name>
<organism evidence="2 3">
    <name type="scientific">Riccia sorocarpa</name>
    <dbReference type="NCBI Taxonomy" id="122646"/>
    <lineage>
        <taxon>Eukaryota</taxon>
        <taxon>Viridiplantae</taxon>
        <taxon>Streptophyta</taxon>
        <taxon>Embryophyta</taxon>
        <taxon>Marchantiophyta</taxon>
        <taxon>Marchantiopsida</taxon>
        <taxon>Marchantiidae</taxon>
        <taxon>Marchantiales</taxon>
        <taxon>Ricciaceae</taxon>
        <taxon>Riccia</taxon>
    </lineage>
</organism>
<evidence type="ECO:0000256" key="1">
    <source>
        <dbReference type="SAM" id="MobiDB-lite"/>
    </source>
</evidence>
<proteinExistence type="predicted"/>
<feature type="compositionally biased region" description="Basic and acidic residues" evidence="1">
    <location>
        <begin position="228"/>
        <end position="238"/>
    </location>
</feature>
<comment type="caution">
    <text evidence="2">The sequence shown here is derived from an EMBL/GenBank/DDBJ whole genome shotgun (WGS) entry which is preliminary data.</text>
</comment>
<dbReference type="EMBL" id="JBJQOH010000002">
    <property type="protein sequence ID" value="KAL3696676.1"/>
    <property type="molecule type" value="Genomic_DNA"/>
</dbReference>
<feature type="region of interest" description="Disordered" evidence="1">
    <location>
        <begin position="261"/>
        <end position="289"/>
    </location>
</feature>
<protein>
    <submittedName>
        <fullName evidence="2">Uncharacterized protein</fullName>
    </submittedName>
</protein>
<accession>A0ABD3I0C7</accession>
<dbReference type="Proteomes" id="UP001633002">
    <property type="component" value="Unassembled WGS sequence"/>
</dbReference>
<dbReference type="AlphaFoldDB" id="A0ABD3I0C7"/>
<feature type="compositionally biased region" description="Basic and acidic residues" evidence="1">
    <location>
        <begin position="168"/>
        <end position="182"/>
    </location>
</feature>
<gene>
    <name evidence="2" type="ORF">R1sor_010752</name>
</gene>
<feature type="compositionally biased region" description="Basic and acidic residues" evidence="1">
    <location>
        <begin position="272"/>
        <end position="281"/>
    </location>
</feature>
<sequence>MALGESHMGEELEASVERESFYKNETLDLARTKTRVLYGRLRGQDGDGLTGMQMIISRIPVEIILCDARHEVEGVIMSSSPEETWRTGMLIFKEFTKLLGKSLDPVPSQGGSNQLDLSLESEIITIALADTQLTDQPSPFSRYRDEHHRNIELDWHSETPKASMHIWPRNEEPRARSERSGAEAHMAMVEGTKISRRSRTDTSNSFEKEAIGRLVDSRVNTVSFPQNTEEHQRPEAPPHSEAQPTTIRQIRSSDRIVVTTVQEHGKGRAHTRPHDRDRDTPSSHFRMTG</sequence>
<feature type="region of interest" description="Disordered" evidence="1">
    <location>
        <begin position="168"/>
        <end position="212"/>
    </location>
</feature>
<evidence type="ECO:0000313" key="2">
    <source>
        <dbReference type="EMBL" id="KAL3696676.1"/>
    </source>
</evidence>
<keyword evidence="3" id="KW-1185">Reference proteome</keyword>